<name>A0A3G3C0C5_9CAUD</name>
<keyword evidence="2" id="KW-1185">Reference proteome</keyword>
<dbReference type="Proteomes" id="UP000278400">
    <property type="component" value="Segment"/>
</dbReference>
<accession>A0A3G3C0C5</accession>
<proteinExistence type="predicted"/>
<protein>
    <submittedName>
        <fullName evidence="1">Uncharacterized protein</fullName>
    </submittedName>
</protein>
<organism evidence="1 2">
    <name type="scientific">Escherichia phage vB_EcoM_DalCa</name>
    <dbReference type="NCBI Taxonomy" id="2420240"/>
    <lineage>
        <taxon>Viruses</taxon>
        <taxon>Duplodnaviria</taxon>
        <taxon>Heunggongvirae</taxon>
        <taxon>Uroviricota</taxon>
        <taxon>Caudoviricetes</taxon>
        <taxon>Pantevenvirales</taxon>
        <taxon>Straboviridae</taxon>
        <taxon>Tevenvirinae</taxon>
        <taxon>Tequatrovirus</taxon>
        <taxon>Tequatrovirus ecomdalca</taxon>
    </lineage>
</organism>
<evidence type="ECO:0000313" key="1">
    <source>
        <dbReference type="EMBL" id="AYP69973.1"/>
    </source>
</evidence>
<dbReference type="EMBL" id="MH992510">
    <property type="protein sequence ID" value="AYP69973.1"/>
    <property type="molecule type" value="Genomic_DNA"/>
</dbReference>
<reference evidence="1 2" key="1">
    <citation type="submission" date="2018-09" db="EMBL/GenBank/DDBJ databases">
        <title>Phage interactions in dual species E. coli and Salmonella Enteritidis biofilms.</title>
        <authorList>
            <person name="Milho C."/>
            <person name="Silva D."/>
            <person name="Alves D."/>
            <person name="Oliveira H."/>
            <person name="Sousa C."/>
            <person name="Sillankorva S."/>
        </authorList>
    </citation>
    <scope>NUCLEOTIDE SEQUENCE [LARGE SCALE GENOMIC DNA]</scope>
</reference>
<sequence>MLQLTEKQLRNLTVLQLDEIRREVGNVISALRREVSLNQSPADYTRLRNFEKIP</sequence>
<evidence type="ECO:0000313" key="2">
    <source>
        <dbReference type="Proteomes" id="UP000278400"/>
    </source>
</evidence>
<gene>
    <name evidence="1" type="ORF">DalCa_108</name>
</gene>